<dbReference type="Pfam" id="PF13561">
    <property type="entry name" value="adh_short_C2"/>
    <property type="match status" value="1"/>
</dbReference>
<dbReference type="InterPro" id="IPR036291">
    <property type="entry name" value="NAD(P)-bd_dom_sf"/>
</dbReference>
<comment type="similarity">
    <text evidence="1">Belongs to the short-chain dehydrogenases/reductases (SDR) family.</text>
</comment>
<dbReference type="InterPro" id="IPR002347">
    <property type="entry name" value="SDR_fam"/>
</dbReference>
<dbReference type="NCBIfam" id="NF006384">
    <property type="entry name" value="PRK08628.1"/>
    <property type="match status" value="1"/>
</dbReference>
<name>A0ABV8AS86_9BACT</name>
<dbReference type="PRINTS" id="PR00081">
    <property type="entry name" value="GDHRDH"/>
</dbReference>
<dbReference type="SUPFAM" id="SSF51735">
    <property type="entry name" value="NAD(P)-binding Rossmann-fold domains"/>
    <property type="match status" value="1"/>
</dbReference>
<dbReference type="Gene3D" id="3.40.50.720">
    <property type="entry name" value="NAD(P)-binding Rossmann-like Domain"/>
    <property type="match status" value="1"/>
</dbReference>
<dbReference type="Proteomes" id="UP001595805">
    <property type="component" value="Unassembled WGS sequence"/>
</dbReference>
<dbReference type="PRINTS" id="PR00080">
    <property type="entry name" value="SDRFAMILY"/>
</dbReference>
<keyword evidence="3" id="KW-1185">Reference proteome</keyword>
<evidence type="ECO:0000313" key="2">
    <source>
        <dbReference type="EMBL" id="MFC3880783.1"/>
    </source>
</evidence>
<dbReference type="PROSITE" id="PS00061">
    <property type="entry name" value="ADH_SHORT"/>
    <property type="match status" value="1"/>
</dbReference>
<dbReference type="InterPro" id="IPR020904">
    <property type="entry name" value="Sc_DH/Rdtase_CS"/>
</dbReference>
<accession>A0ABV8AS86</accession>
<dbReference type="CDD" id="cd05233">
    <property type="entry name" value="SDR_c"/>
    <property type="match status" value="1"/>
</dbReference>
<reference evidence="3" key="1">
    <citation type="journal article" date="2019" name="Int. J. Syst. Evol. Microbiol.">
        <title>The Global Catalogue of Microorganisms (GCM) 10K type strain sequencing project: providing services to taxonomists for standard genome sequencing and annotation.</title>
        <authorList>
            <consortium name="The Broad Institute Genomics Platform"/>
            <consortium name="The Broad Institute Genome Sequencing Center for Infectious Disease"/>
            <person name="Wu L."/>
            <person name="Ma J."/>
        </authorList>
    </citation>
    <scope>NUCLEOTIDE SEQUENCE [LARGE SCALE GENOMIC DNA]</scope>
    <source>
        <strain evidence="3">CCUG 60523</strain>
    </source>
</reference>
<evidence type="ECO:0000313" key="3">
    <source>
        <dbReference type="Proteomes" id="UP001595805"/>
    </source>
</evidence>
<comment type="caution">
    <text evidence="2">The sequence shown here is derived from an EMBL/GenBank/DDBJ whole genome shotgun (WGS) entry which is preliminary data.</text>
</comment>
<sequence length="254" mass="27110">MNLNLKDKVFLISGGAKGIGGAIVTALLEEGAIPVIIDPDEKAGAKLLEGSRGIQIPTLLSSEEDSKKAVELAIQTFGSIAGLVNNAGVNDGVGLEKGNPKTFASSVSKNLNHYYELSHFALPWLKKSQGSIVNISSKTALTGQGNTSGYTAAKGAILALTREWAVELLPYSIRVNAIIPAEVMTPMYQNWIESFEQSTQKLAEITSKIPLGNRMTKPEEIAAMAVFLLSEKASHITGQHIHVDGGYTHLDRAL</sequence>
<dbReference type="EMBL" id="JBHRZS010000007">
    <property type="protein sequence ID" value="MFC3880783.1"/>
    <property type="molecule type" value="Genomic_DNA"/>
</dbReference>
<protein>
    <submittedName>
        <fullName evidence="2">SDR family oxidoreductase</fullName>
    </submittedName>
</protein>
<organism evidence="2 3">
    <name type="scientific">Algoriphagus namhaensis</name>
    <dbReference type="NCBI Taxonomy" id="915353"/>
    <lineage>
        <taxon>Bacteria</taxon>
        <taxon>Pseudomonadati</taxon>
        <taxon>Bacteroidota</taxon>
        <taxon>Cytophagia</taxon>
        <taxon>Cytophagales</taxon>
        <taxon>Cyclobacteriaceae</taxon>
        <taxon>Algoriphagus</taxon>
    </lineage>
</organism>
<dbReference type="RefSeq" id="WP_377906134.1">
    <property type="nucleotide sequence ID" value="NZ_JBHRZS010000007.1"/>
</dbReference>
<gene>
    <name evidence="2" type="ORF">ACFOSV_11365</name>
</gene>
<proteinExistence type="inferred from homology"/>
<dbReference type="PANTHER" id="PTHR42760">
    <property type="entry name" value="SHORT-CHAIN DEHYDROGENASES/REDUCTASES FAMILY MEMBER"/>
    <property type="match status" value="1"/>
</dbReference>
<evidence type="ECO:0000256" key="1">
    <source>
        <dbReference type="ARBA" id="ARBA00006484"/>
    </source>
</evidence>